<keyword evidence="4 8" id="KW-1133">Transmembrane helix</keyword>
<feature type="transmembrane region" description="Helical" evidence="8">
    <location>
        <begin position="193"/>
        <end position="215"/>
    </location>
</feature>
<gene>
    <name evidence="10" type="ORF">SBA5_560055</name>
</gene>
<dbReference type="GO" id="GO:0005886">
    <property type="term" value="C:plasma membrane"/>
    <property type="evidence" value="ECO:0007669"/>
    <property type="project" value="UniProtKB-SubCell"/>
</dbReference>
<keyword evidence="6" id="KW-0653">Protein transport</keyword>
<reference evidence="11" key="1">
    <citation type="submission" date="2018-02" db="EMBL/GenBank/DDBJ databases">
        <authorList>
            <person name="Hausmann B."/>
        </authorList>
    </citation>
    <scope>NUCLEOTIDE SEQUENCE [LARGE SCALE GENOMIC DNA]</scope>
    <source>
        <strain evidence="11">Peat soil MAG SbA5</strain>
    </source>
</reference>
<feature type="compositionally biased region" description="Basic and acidic residues" evidence="7">
    <location>
        <begin position="259"/>
        <end position="270"/>
    </location>
</feature>
<dbReference type="InterPro" id="IPR002898">
    <property type="entry name" value="MotA_ExbB_proton_chnl"/>
</dbReference>
<accession>A0A2N9LUI8</accession>
<dbReference type="PANTHER" id="PTHR30625">
    <property type="entry name" value="PROTEIN TOLQ"/>
    <property type="match status" value="1"/>
</dbReference>
<dbReference type="Pfam" id="PF01618">
    <property type="entry name" value="MotA_ExbB"/>
    <property type="match status" value="1"/>
</dbReference>
<evidence type="ECO:0000313" key="10">
    <source>
        <dbReference type="EMBL" id="SPE26889.1"/>
    </source>
</evidence>
<evidence type="ECO:0000256" key="8">
    <source>
        <dbReference type="SAM" id="Phobius"/>
    </source>
</evidence>
<dbReference type="EMBL" id="OKRB01000115">
    <property type="protein sequence ID" value="SPE26889.1"/>
    <property type="molecule type" value="Genomic_DNA"/>
</dbReference>
<dbReference type="PANTHER" id="PTHR30625:SF3">
    <property type="entry name" value="TOL-PAL SYSTEM PROTEIN TOLQ"/>
    <property type="match status" value="1"/>
</dbReference>
<evidence type="ECO:0000256" key="2">
    <source>
        <dbReference type="ARBA" id="ARBA00022475"/>
    </source>
</evidence>
<evidence type="ECO:0000256" key="6">
    <source>
        <dbReference type="RuleBase" id="RU004057"/>
    </source>
</evidence>
<sequence length="270" mass="28352">MPILTLTLALFLQGDSGAGTGGAPTPNLGFGALANMMGNIGPIAIAVLVLLLLASLYSWMVILGKMSSFKRATGQSRRFIRAFRKASRLQEIAAIAGDYSASPLAQVFEDVYETYKRQTGGSGPPRSLKPLERTAQTAASEAVTTLERRMTWLATIGSTAPFVGLFGTVMGVVDAFQGIGSAGGGSLKAVAPGIAEALITTAAGLFVAVPAVVAYNQFSARIRLFASATDDFCRELLNSLEEMPARAQAQGSPRTAAEAPREAERSLYKQ</sequence>
<evidence type="ECO:0000256" key="4">
    <source>
        <dbReference type="ARBA" id="ARBA00022989"/>
    </source>
</evidence>
<keyword evidence="3 8" id="KW-0812">Transmembrane</keyword>
<evidence type="ECO:0000256" key="7">
    <source>
        <dbReference type="SAM" id="MobiDB-lite"/>
    </source>
</evidence>
<feature type="region of interest" description="Disordered" evidence="7">
    <location>
        <begin position="244"/>
        <end position="270"/>
    </location>
</feature>
<keyword evidence="2" id="KW-1003">Cell membrane</keyword>
<feature type="domain" description="MotA/TolQ/ExbB proton channel" evidence="9">
    <location>
        <begin position="131"/>
        <end position="224"/>
    </location>
</feature>
<evidence type="ECO:0000256" key="3">
    <source>
        <dbReference type="ARBA" id="ARBA00022692"/>
    </source>
</evidence>
<evidence type="ECO:0000256" key="1">
    <source>
        <dbReference type="ARBA" id="ARBA00004651"/>
    </source>
</evidence>
<dbReference type="Proteomes" id="UP000239735">
    <property type="component" value="Unassembled WGS sequence"/>
</dbReference>
<protein>
    <submittedName>
        <fullName evidence="10">Transporter, MotA/TolQ/ExbB proton channel family</fullName>
    </submittedName>
</protein>
<evidence type="ECO:0000256" key="5">
    <source>
        <dbReference type="ARBA" id="ARBA00023136"/>
    </source>
</evidence>
<comment type="similarity">
    <text evidence="6">Belongs to the exbB/tolQ family.</text>
</comment>
<keyword evidence="6" id="KW-0813">Transport</keyword>
<feature type="transmembrane region" description="Helical" evidence="8">
    <location>
        <begin position="152"/>
        <end position="173"/>
    </location>
</feature>
<name>A0A2N9LUI8_9BACT</name>
<organism evidence="10 11">
    <name type="scientific">Candidatus Sulfuritelmatomonas gaucii</name>
    <dbReference type="NCBI Taxonomy" id="2043161"/>
    <lineage>
        <taxon>Bacteria</taxon>
        <taxon>Pseudomonadati</taxon>
        <taxon>Acidobacteriota</taxon>
        <taxon>Terriglobia</taxon>
        <taxon>Terriglobales</taxon>
        <taxon>Acidobacteriaceae</taxon>
        <taxon>Candidatus Sulfuritelmatomonas</taxon>
    </lineage>
</organism>
<comment type="subcellular location">
    <subcellularLocation>
        <location evidence="1">Cell membrane</location>
        <topology evidence="1">Multi-pass membrane protein</topology>
    </subcellularLocation>
    <subcellularLocation>
        <location evidence="6">Membrane</location>
        <topology evidence="6">Multi-pass membrane protein</topology>
    </subcellularLocation>
</comment>
<proteinExistence type="inferred from homology"/>
<dbReference type="GO" id="GO:0017038">
    <property type="term" value="P:protein import"/>
    <property type="evidence" value="ECO:0007669"/>
    <property type="project" value="TreeGrafter"/>
</dbReference>
<evidence type="ECO:0000313" key="11">
    <source>
        <dbReference type="Proteomes" id="UP000239735"/>
    </source>
</evidence>
<dbReference type="InterPro" id="IPR050790">
    <property type="entry name" value="ExbB/TolQ_transport"/>
</dbReference>
<dbReference type="AlphaFoldDB" id="A0A2N9LUI8"/>
<dbReference type="OrthoDB" id="4045at2"/>
<keyword evidence="5 8" id="KW-0472">Membrane</keyword>
<feature type="transmembrane region" description="Helical" evidence="8">
    <location>
        <begin position="41"/>
        <end position="62"/>
    </location>
</feature>
<evidence type="ECO:0000259" key="9">
    <source>
        <dbReference type="Pfam" id="PF01618"/>
    </source>
</evidence>